<sequence length="82" mass="9418">MHADCFKRFVRTHKDLDRDTAPHFQKTINFYDALAKQLVNLHLHSIRWLKLSAKFCNLNGYATGTLNSRVHSAHIQSVNPAS</sequence>
<organism evidence="1 2">
    <name type="scientific">Sorghum bicolor</name>
    <name type="common">Sorghum</name>
    <name type="synonym">Sorghum vulgare</name>
    <dbReference type="NCBI Taxonomy" id="4558"/>
    <lineage>
        <taxon>Eukaryota</taxon>
        <taxon>Viridiplantae</taxon>
        <taxon>Streptophyta</taxon>
        <taxon>Embryophyta</taxon>
        <taxon>Tracheophyta</taxon>
        <taxon>Spermatophyta</taxon>
        <taxon>Magnoliopsida</taxon>
        <taxon>Liliopsida</taxon>
        <taxon>Poales</taxon>
        <taxon>Poaceae</taxon>
        <taxon>PACMAD clade</taxon>
        <taxon>Panicoideae</taxon>
        <taxon>Andropogonodae</taxon>
        <taxon>Andropogoneae</taxon>
        <taxon>Sorghinae</taxon>
        <taxon>Sorghum</taxon>
    </lineage>
</organism>
<dbReference type="STRING" id="4558.A0A1B6P8Q5"/>
<dbReference type="InParanoid" id="A0A1B6P8Q5"/>
<dbReference type="Proteomes" id="UP000000768">
    <property type="component" value="Chromosome 9"/>
</dbReference>
<evidence type="ECO:0000313" key="2">
    <source>
        <dbReference type="Proteomes" id="UP000000768"/>
    </source>
</evidence>
<accession>A0A1B6P8Q5</accession>
<proteinExistence type="predicted"/>
<reference evidence="1 2" key="1">
    <citation type="journal article" date="2009" name="Nature">
        <title>The Sorghum bicolor genome and the diversification of grasses.</title>
        <authorList>
            <person name="Paterson A.H."/>
            <person name="Bowers J.E."/>
            <person name="Bruggmann R."/>
            <person name="Dubchak I."/>
            <person name="Grimwood J."/>
            <person name="Gundlach H."/>
            <person name="Haberer G."/>
            <person name="Hellsten U."/>
            <person name="Mitros T."/>
            <person name="Poliakov A."/>
            <person name="Schmutz J."/>
            <person name="Spannagl M."/>
            <person name="Tang H."/>
            <person name="Wang X."/>
            <person name="Wicker T."/>
            <person name="Bharti A.K."/>
            <person name="Chapman J."/>
            <person name="Feltus F.A."/>
            <person name="Gowik U."/>
            <person name="Grigoriev I.V."/>
            <person name="Lyons E."/>
            <person name="Maher C.A."/>
            <person name="Martis M."/>
            <person name="Narechania A."/>
            <person name="Otillar R.P."/>
            <person name="Penning B.W."/>
            <person name="Salamov A.A."/>
            <person name="Wang Y."/>
            <person name="Zhang L."/>
            <person name="Carpita N.C."/>
            <person name="Freeling M."/>
            <person name="Gingle A.R."/>
            <person name="Hash C.T."/>
            <person name="Keller B."/>
            <person name="Klein P."/>
            <person name="Kresovich S."/>
            <person name="McCann M.C."/>
            <person name="Ming R."/>
            <person name="Peterson D.G."/>
            <person name="Mehboob-ur-Rahman"/>
            <person name="Ware D."/>
            <person name="Westhoff P."/>
            <person name="Mayer K.F."/>
            <person name="Messing J."/>
            <person name="Rokhsar D.S."/>
        </authorList>
    </citation>
    <scope>NUCLEOTIDE SEQUENCE [LARGE SCALE GENOMIC DNA]</scope>
    <source>
        <strain evidence="2">cv. BTx623</strain>
    </source>
</reference>
<keyword evidence="2" id="KW-1185">Reference proteome</keyword>
<dbReference type="Gene3D" id="3.40.50.410">
    <property type="entry name" value="von Willebrand factor, type A domain"/>
    <property type="match status" value="1"/>
</dbReference>
<evidence type="ECO:0000313" key="1">
    <source>
        <dbReference type="EMBL" id="KXG22117.1"/>
    </source>
</evidence>
<reference evidence="2" key="2">
    <citation type="journal article" date="2018" name="Plant J.">
        <title>The Sorghum bicolor reference genome: improved assembly, gene annotations, a transcriptome atlas, and signatures of genome organization.</title>
        <authorList>
            <person name="McCormick R.F."/>
            <person name="Truong S.K."/>
            <person name="Sreedasyam A."/>
            <person name="Jenkins J."/>
            <person name="Shu S."/>
            <person name="Sims D."/>
            <person name="Kennedy M."/>
            <person name="Amirebrahimi M."/>
            <person name="Weers B.D."/>
            <person name="McKinley B."/>
            <person name="Mattison A."/>
            <person name="Morishige D.T."/>
            <person name="Grimwood J."/>
            <person name="Schmutz J."/>
            <person name="Mullet J.E."/>
        </authorList>
    </citation>
    <scope>NUCLEOTIDE SEQUENCE [LARGE SCALE GENOMIC DNA]</scope>
    <source>
        <strain evidence="2">cv. BTx623</strain>
    </source>
</reference>
<gene>
    <name evidence="1" type="ORF">SORBI_3009G156700</name>
</gene>
<dbReference type="AlphaFoldDB" id="A0A1B6P8Q5"/>
<protein>
    <submittedName>
        <fullName evidence="1">Uncharacterized protein</fullName>
    </submittedName>
</protein>
<dbReference type="EMBL" id="CM000768">
    <property type="protein sequence ID" value="KXG22117.1"/>
    <property type="molecule type" value="Genomic_DNA"/>
</dbReference>
<name>A0A1B6P8Q5_SORBI</name>
<dbReference type="InterPro" id="IPR036465">
    <property type="entry name" value="vWFA_dom_sf"/>
</dbReference>
<dbReference type="Gramene" id="KXG22117">
    <property type="protein sequence ID" value="KXG22117"/>
    <property type="gene ID" value="SORBI_3009G156700"/>
</dbReference>